<dbReference type="Proteomes" id="UP000694251">
    <property type="component" value="Chromosome 1"/>
</dbReference>
<protein>
    <submittedName>
        <fullName evidence="1">Uncharacterized protein</fullName>
    </submittedName>
</protein>
<comment type="caution">
    <text evidence="1">The sequence shown here is derived from an EMBL/GenBank/DDBJ whole genome shotgun (WGS) entry which is preliminary data.</text>
</comment>
<gene>
    <name evidence="1" type="ORF">ISN44_As01g034240</name>
</gene>
<proteinExistence type="predicted"/>
<accession>A0A8T2H999</accession>
<sequence>MLFHKSAFYAVLGFALQHFNESRVAQRTSPVLVTTKSLLSYGPTTTLVT</sequence>
<evidence type="ECO:0000313" key="2">
    <source>
        <dbReference type="Proteomes" id="UP000694251"/>
    </source>
</evidence>
<name>A0A8T2H999_ARASU</name>
<reference evidence="1 2" key="1">
    <citation type="submission" date="2020-12" db="EMBL/GenBank/DDBJ databases">
        <title>Concerted genomic and epigenomic changes stabilize Arabidopsis allopolyploids.</title>
        <authorList>
            <person name="Chen Z."/>
        </authorList>
    </citation>
    <scope>NUCLEOTIDE SEQUENCE [LARGE SCALE GENOMIC DNA]</scope>
    <source>
        <strain evidence="1">As9502</strain>
        <tissue evidence="1">Leaf</tissue>
    </source>
</reference>
<organism evidence="1 2">
    <name type="scientific">Arabidopsis suecica</name>
    <name type="common">Swedish thale-cress</name>
    <name type="synonym">Cardaminopsis suecica</name>
    <dbReference type="NCBI Taxonomy" id="45249"/>
    <lineage>
        <taxon>Eukaryota</taxon>
        <taxon>Viridiplantae</taxon>
        <taxon>Streptophyta</taxon>
        <taxon>Embryophyta</taxon>
        <taxon>Tracheophyta</taxon>
        <taxon>Spermatophyta</taxon>
        <taxon>Magnoliopsida</taxon>
        <taxon>eudicotyledons</taxon>
        <taxon>Gunneridae</taxon>
        <taxon>Pentapetalae</taxon>
        <taxon>rosids</taxon>
        <taxon>malvids</taxon>
        <taxon>Brassicales</taxon>
        <taxon>Brassicaceae</taxon>
        <taxon>Camelineae</taxon>
        <taxon>Arabidopsis</taxon>
    </lineage>
</organism>
<keyword evidence="2" id="KW-1185">Reference proteome</keyword>
<dbReference type="AlphaFoldDB" id="A0A8T2H999"/>
<dbReference type="EMBL" id="JAEFBJ010000001">
    <property type="protein sequence ID" value="KAG7656428.1"/>
    <property type="molecule type" value="Genomic_DNA"/>
</dbReference>
<evidence type="ECO:0000313" key="1">
    <source>
        <dbReference type="EMBL" id="KAG7656428.1"/>
    </source>
</evidence>